<evidence type="ECO:0008006" key="4">
    <source>
        <dbReference type="Google" id="ProtNLM"/>
    </source>
</evidence>
<dbReference type="Gene3D" id="3.30.70.270">
    <property type="match status" value="2"/>
</dbReference>
<sequence>MRELGIPMDELFPSHLMIQGFNQGGQNAIGKIRLAMHIEDMEANALFHVIDAKTTYNMLLGRPWIHENGIISSTLHQCFKYCRDGQVRKIMADTDPFTIAEAHFADAKFYFKSNMMEELRSPPDHLGEGIIDSKSSKGHKSSTNEGVSQPTKSKEKEKVVEKFVDNKPPRKATALRYIPVSARKEGQSSFAKDEEKISKELENLTLPATNLALNKVSKPLLKGFVHQTESVVINFKGLPDKRSNGFDPNAYKLLARAGYSQEDINEISKDGDTTQLEGKQVFARTSKAWREKKNSGKTLRAGLGYESSTPLYFHINKEASRYINVEEVKDKQQSQLTPLRVSVWDRLGGTTSRAPVFTRIETQNKRVLKRAPVFARLGQSMSKETGLMGDSKVLRSKIPSRMKRQCEWVVSAEETLKGKARTIVITNPSNKEEEDEITCLTSNHITIEEDDNDKFVVEEDVEEAPSNLESENKPTMDELKEVNLGTDENPRPTFINTNLSPEEQANYMELLMEYRDIFAWSYDEMPGLDPKVVVHQLAVKHGARPVKQTQRRFHPELVSQIEAEVNKLIQAGFIREVKYPTWISNIVPVKKEEWPNDLVVKSKEKENHLQDLRLVFKRLRRFQLKMNPLKCAFGVSSGKFLGFIVRHRGIEIDQSKIEAILKMPEPRNIHELKSLQGKLAYIRRFISNLAGRCQPFTHLMKKDTSFYWDKACTNAFNKIKEYLLNPPVLRAPVQGRPLILYIAAQIRS</sequence>
<accession>A0A5N5JQH8</accession>
<evidence type="ECO:0000313" key="3">
    <source>
        <dbReference type="Proteomes" id="UP000326939"/>
    </source>
</evidence>
<keyword evidence="3" id="KW-1185">Reference proteome</keyword>
<dbReference type="PANTHER" id="PTHR37984:SF5">
    <property type="entry name" value="PROTEIN NYNRIN-LIKE"/>
    <property type="match status" value="1"/>
</dbReference>
<evidence type="ECO:0000313" key="2">
    <source>
        <dbReference type="EMBL" id="KAB5519345.1"/>
    </source>
</evidence>
<dbReference type="PANTHER" id="PTHR37984">
    <property type="entry name" value="PROTEIN CBG26694"/>
    <property type="match status" value="1"/>
</dbReference>
<comment type="caution">
    <text evidence="2">The sequence shown here is derived from an EMBL/GenBank/DDBJ whole genome shotgun (WGS) entry which is preliminary data.</text>
</comment>
<dbReference type="InterPro" id="IPR043128">
    <property type="entry name" value="Rev_trsase/Diguanyl_cyclase"/>
</dbReference>
<feature type="compositionally biased region" description="Polar residues" evidence="1">
    <location>
        <begin position="141"/>
        <end position="151"/>
    </location>
</feature>
<organism evidence="2 3">
    <name type="scientific">Salix brachista</name>
    <dbReference type="NCBI Taxonomy" id="2182728"/>
    <lineage>
        <taxon>Eukaryota</taxon>
        <taxon>Viridiplantae</taxon>
        <taxon>Streptophyta</taxon>
        <taxon>Embryophyta</taxon>
        <taxon>Tracheophyta</taxon>
        <taxon>Spermatophyta</taxon>
        <taxon>Magnoliopsida</taxon>
        <taxon>eudicotyledons</taxon>
        <taxon>Gunneridae</taxon>
        <taxon>Pentapetalae</taxon>
        <taxon>rosids</taxon>
        <taxon>fabids</taxon>
        <taxon>Malpighiales</taxon>
        <taxon>Salicaceae</taxon>
        <taxon>Saliceae</taxon>
        <taxon>Salix</taxon>
    </lineage>
</organism>
<dbReference type="FunFam" id="3.30.70.270:FF:000063">
    <property type="entry name" value="Zinc knuckle domaincontaining protein"/>
    <property type="match status" value="1"/>
</dbReference>
<dbReference type="AlphaFoldDB" id="A0A5N5JQH8"/>
<evidence type="ECO:0000256" key="1">
    <source>
        <dbReference type="SAM" id="MobiDB-lite"/>
    </source>
</evidence>
<dbReference type="EMBL" id="VDCV01000016">
    <property type="protein sequence ID" value="KAB5519345.1"/>
    <property type="molecule type" value="Genomic_DNA"/>
</dbReference>
<dbReference type="Gene3D" id="3.10.10.10">
    <property type="entry name" value="HIV Type 1 Reverse Transcriptase, subunit A, domain 1"/>
    <property type="match status" value="1"/>
</dbReference>
<dbReference type="InterPro" id="IPR043502">
    <property type="entry name" value="DNA/RNA_pol_sf"/>
</dbReference>
<dbReference type="Proteomes" id="UP000326939">
    <property type="component" value="Chromosome 16"/>
</dbReference>
<gene>
    <name evidence="2" type="ORF">DKX38_023664</name>
</gene>
<proteinExistence type="predicted"/>
<protein>
    <recommendedName>
        <fullName evidence="4">Reverse transcriptase/retrotransposon-derived protein RNase H-like domain-containing protein</fullName>
    </recommendedName>
</protein>
<feature type="region of interest" description="Disordered" evidence="1">
    <location>
        <begin position="122"/>
        <end position="157"/>
    </location>
</feature>
<dbReference type="InterPro" id="IPR050951">
    <property type="entry name" value="Retrovirus_Pol_polyprotein"/>
</dbReference>
<reference evidence="3" key="1">
    <citation type="journal article" date="2019" name="Gigascience">
        <title>De novo genome assembly of the endangered Acer yangbiense, a plant species with extremely small populations endemic to Yunnan Province, China.</title>
        <authorList>
            <person name="Yang J."/>
            <person name="Wariss H.M."/>
            <person name="Tao L."/>
            <person name="Zhang R."/>
            <person name="Yun Q."/>
            <person name="Hollingsworth P."/>
            <person name="Dao Z."/>
            <person name="Luo G."/>
            <person name="Guo H."/>
            <person name="Ma Y."/>
            <person name="Sun W."/>
        </authorList>
    </citation>
    <scope>NUCLEOTIDE SEQUENCE [LARGE SCALE GENOMIC DNA]</scope>
    <source>
        <strain evidence="3">cv. br00</strain>
    </source>
</reference>
<dbReference type="SUPFAM" id="SSF56672">
    <property type="entry name" value="DNA/RNA polymerases"/>
    <property type="match status" value="1"/>
</dbReference>
<name>A0A5N5JQH8_9ROSI</name>